<dbReference type="InterPro" id="IPR036397">
    <property type="entry name" value="RNaseH_sf"/>
</dbReference>
<dbReference type="InterPro" id="IPR012337">
    <property type="entry name" value="RNaseH-like_sf"/>
</dbReference>
<proteinExistence type="predicted"/>
<protein>
    <submittedName>
        <fullName evidence="1">Pol protein</fullName>
    </submittedName>
</protein>
<keyword evidence="2" id="KW-1185">Reference proteome</keyword>
<organism evidence="1 2">
    <name type="scientific">Phytophthora palmivora</name>
    <dbReference type="NCBI Taxonomy" id="4796"/>
    <lineage>
        <taxon>Eukaryota</taxon>
        <taxon>Sar</taxon>
        <taxon>Stramenopiles</taxon>
        <taxon>Oomycota</taxon>
        <taxon>Peronosporomycetes</taxon>
        <taxon>Peronosporales</taxon>
        <taxon>Peronosporaceae</taxon>
        <taxon>Phytophthora</taxon>
    </lineage>
</organism>
<dbReference type="AlphaFoldDB" id="A0A2P4XSM4"/>
<gene>
    <name evidence="1" type="ORF">PHPALM_15284</name>
</gene>
<comment type="caution">
    <text evidence="1">The sequence shown here is derived from an EMBL/GenBank/DDBJ whole genome shotgun (WGS) entry which is preliminary data.</text>
</comment>
<dbReference type="PANTHER" id="PTHR35046">
    <property type="entry name" value="ZINC KNUCKLE (CCHC-TYPE) FAMILY PROTEIN"/>
    <property type="match status" value="1"/>
</dbReference>
<sequence length="170" mass="19325">MDEDVLEEFTKQILKNPEDSMYPLVEELSGVVSKHPPSQLPPDRGVRHDIDLVPFKWVAHYVKTCETCQRTLSVPADCRKSISRNFIFGLPADGTPVHKGNTGILMFSSRLNKMVHLAPVRDNVTGKQAAQLFLDSVFRYHDLSEAIVSDRDPCVTWAFWDTLFQLLKLI</sequence>
<evidence type="ECO:0000313" key="2">
    <source>
        <dbReference type="Proteomes" id="UP000237271"/>
    </source>
</evidence>
<dbReference type="Proteomes" id="UP000237271">
    <property type="component" value="Unassembled WGS sequence"/>
</dbReference>
<dbReference type="GO" id="GO:0003676">
    <property type="term" value="F:nucleic acid binding"/>
    <property type="evidence" value="ECO:0007669"/>
    <property type="project" value="InterPro"/>
</dbReference>
<dbReference type="Gene3D" id="3.30.420.10">
    <property type="entry name" value="Ribonuclease H-like superfamily/Ribonuclease H"/>
    <property type="match status" value="1"/>
</dbReference>
<reference evidence="1 2" key="1">
    <citation type="journal article" date="2017" name="Genome Biol. Evol.">
        <title>Phytophthora megakarya and P. palmivora, closely related causal agents of cacao black pod rot, underwent increases in genome sizes and gene numbers by different mechanisms.</title>
        <authorList>
            <person name="Ali S.S."/>
            <person name="Shao J."/>
            <person name="Lary D.J."/>
            <person name="Kronmiller B."/>
            <person name="Shen D."/>
            <person name="Strem M.D."/>
            <person name="Amoako-Attah I."/>
            <person name="Akrofi A.Y."/>
            <person name="Begoude B.A."/>
            <person name="Ten Hoopen G.M."/>
            <person name="Coulibaly K."/>
            <person name="Kebe B.I."/>
            <person name="Melnick R.L."/>
            <person name="Guiltinan M.J."/>
            <person name="Tyler B.M."/>
            <person name="Meinhardt L.W."/>
            <person name="Bailey B.A."/>
        </authorList>
    </citation>
    <scope>NUCLEOTIDE SEQUENCE [LARGE SCALE GENOMIC DNA]</scope>
    <source>
        <strain evidence="2">sbr112.9</strain>
    </source>
</reference>
<dbReference type="EMBL" id="NCKW01008155">
    <property type="protein sequence ID" value="POM68546.1"/>
    <property type="molecule type" value="Genomic_DNA"/>
</dbReference>
<accession>A0A2P4XSM4</accession>
<dbReference type="SUPFAM" id="SSF53098">
    <property type="entry name" value="Ribonuclease H-like"/>
    <property type="match status" value="1"/>
</dbReference>
<evidence type="ECO:0000313" key="1">
    <source>
        <dbReference type="EMBL" id="POM68546.1"/>
    </source>
</evidence>
<dbReference type="PANTHER" id="PTHR35046:SF18">
    <property type="entry name" value="RNA-DIRECTED DNA POLYMERASE"/>
    <property type="match status" value="1"/>
</dbReference>
<name>A0A2P4XSM4_9STRA</name>
<dbReference type="OrthoDB" id="1938712at2759"/>